<dbReference type="EMBL" id="ATNM01000029">
    <property type="protein sequence ID" value="EPR71063.1"/>
    <property type="molecule type" value="Genomic_DNA"/>
</dbReference>
<gene>
    <name evidence="1" type="ORF">ADICYQ_0654</name>
</gene>
<comment type="caution">
    <text evidence="1">The sequence shown here is derived from an EMBL/GenBank/DDBJ whole genome shotgun (WGS) entry which is preliminary data.</text>
</comment>
<proteinExistence type="predicted"/>
<protein>
    <submittedName>
        <fullName evidence="1">Uncharacterized protein</fullName>
    </submittedName>
</protein>
<name>S7X4P5_9BACT</name>
<accession>S7X4P5</accession>
<evidence type="ECO:0000313" key="1">
    <source>
        <dbReference type="EMBL" id="EPR71063.1"/>
    </source>
</evidence>
<dbReference type="Proteomes" id="UP000014974">
    <property type="component" value="Unassembled WGS sequence"/>
</dbReference>
<evidence type="ECO:0000313" key="2">
    <source>
        <dbReference type="Proteomes" id="UP000014974"/>
    </source>
</evidence>
<dbReference type="AlphaFoldDB" id="S7X4P5"/>
<organism evidence="1 2">
    <name type="scientific">Cyclobacterium qasimii M12-11B</name>
    <dbReference type="NCBI Taxonomy" id="641524"/>
    <lineage>
        <taxon>Bacteria</taxon>
        <taxon>Pseudomonadati</taxon>
        <taxon>Bacteroidota</taxon>
        <taxon>Cytophagia</taxon>
        <taxon>Cytophagales</taxon>
        <taxon>Cyclobacteriaceae</taxon>
        <taxon>Cyclobacterium</taxon>
    </lineage>
</organism>
<dbReference type="STRING" id="641524.ADICYQ_0654"/>
<sequence>MLFGVQKVETDSNFKKSYLTDKNQDNVDINTNNWYIEK</sequence>
<reference evidence="1 2" key="1">
    <citation type="journal article" date="2013" name="Genome Announc.">
        <title>Draft Genome Sequence of Cyclobacterium qasimii Strain M12-11BT, Isolated from Arctic Marine Sediment.</title>
        <authorList>
            <person name="Shivaji S."/>
            <person name="Ara S."/>
            <person name="Singh A."/>
            <person name="Kumar Pinnaka A."/>
        </authorList>
    </citation>
    <scope>NUCLEOTIDE SEQUENCE [LARGE SCALE GENOMIC DNA]</scope>
    <source>
        <strain evidence="1 2">M12-11B</strain>
    </source>
</reference>